<dbReference type="EMBL" id="JAINDJ010000004">
    <property type="protein sequence ID" value="KAG9450656.1"/>
    <property type="molecule type" value="Genomic_DNA"/>
</dbReference>
<evidence type="ECO:0000313" key="2">
    <source>
        <dbReference type="EMBL" id="KAG9450656.1"/>
    </source>
</evidence>
<dbReference type="Proteomes" id="UP000825729">
    <property type="component" value="Unassembled WGS sequence"/>
</dbReference>
<comment type="caution">
    <text evidence="2">The sequence shown here is derived from an EMBL/GenBank/DDBJ whole genome shotgun (WGS) entry which is preliminary data.</text>
</comment>
<sequence length="355" mass="41664">METIRKFIIHCFAGEIIRKFGHFMDPSHIEVGQSSPVSETHEYVALESHEPMIALGTHEPVVRDVPRRCRVPTRETNLLPPKGYKWQCTIKNNQVIGPRQKKFARQIFARHGNYFPLHEQWDHKKLADAVNEVMKHIKRYYEFTFEKGGQVPQDVVEPIVVRELQEKRKRKGEEFTILGSYLSAHQKKNGEYPTDFTQEKCLEVANFFHAKDMDSKDEKVLCPALDEVFGRHHGGYERGLRTGWSRMKMKLVARPSEKVHMLQNELDTANNKINTLFAEVQELRERDTKREAEMQEREAKREAEMQEREAKREAEMQEREAKREAKMQERVAQDKASQETVTVTNKTCNWLFIQA</sequence>
<evidence type="ECO:0000256" key="1">
    <source>
        <dbReference type="SAM" id="MobiDB-lite"/>
    </source>
</evidence>
<evidence type="ECO:0000313" key="3">
    <source>
        <dbReference type="Proteomes" id="UP000825729"/>
    </source>
</evidence>
<feature type="region of interest" description="Disordered" evidence="1">
    <location>
        <begin position="286"/>
        <end position="341"/>
    </location>
</feature>
<name>A0AAV7ES41_ARIFI</name>
<reference evidence="2 3" key="1">
    <citation type="submission" date="2021-07" db="EMBL/GenBank/DDBJ databases">
        <title>The Aristolochia fimbriata genome: insights into angiosperm evolution, floral development and chemical biosynthesis.</title>
        <authorList>
            <person name="Jiao Y."/>
        </authorList>
    </citation>
    <scope>NUCLEOTIDE SEQUENCE [LARGE SCALE GENOMIC DNA]</scope>
    <source>
        <strain evidence="2">IBCAS-2021</strain>
        <tissue evidence="2">Leaf</tissue>
    </source>
</reference>
<organism evidence="2 3">
    <name type="scientific">Aristolochia fimbriata</name>
    <name type="common">White veined hardy Dutchman's pipe vine</name>
    <dbReference type="NCBI Taxonomy" id="158543"/>
    <lineage>
        <taxon>Eukaryota</taxon>
        <taxon>Viridiplantae</taxon>
        <taxon>Streptophyta</taxon>
        <taxon>Embryophyta</taxon>
        <taxon>Tracheophyta</taxon>
        <taxon>Spermatophyta</taxon>
        <taxon>Magnoliopsida</taxon>
        <taxon>Magnoliidae</taxon>
        <taxon>Piperales</taxon>
        <taxon>Aristolochiaceae</taxon>
        <taxon>Aristolochia</taxon>
    </lineage>
</organism>
<gene>
    <name evidence="2" type="ORF">H6P81_010621</name>
</gene>
<proteinExistence type="predicted"/>
<dbReference type="AlphaFoldDB" id="A0AAV7ES41"/>
<accession>A0AAV7ES41</accession>
<protein>
    <submittedName>
        <fullName evidence="2">Uncharacterized protein</fullName>
    </submittedName>
</protein>
<feature type="compositionally biased region" description="Basic and acidic residues" evidence="1">
    <location>
        <begin position="286"/>
        <end position="337"/>
    </location>
</feature>
<keyword evidence="3" id="KW-1185">Reference proteome</keyword>